<name>A0ACC2NCJ2_9HYME</name>
<accession>A0ACC2NCJ2</accession>
<comment type="caution">
    <text evidence="1">The sequence shown here is derived from an EMBL/GenBank/DDBJ whole genome shotgun (WGS) entry which is preliminary data.</text>
</comment>
<gene>
    <name evidence="1" type="ORF">QAD02_010331</name>
</gene>
<organism evidence="1 2">
    <name type="scientific">Eretmocerus hayati</name>
    <dbReference type="NCBI Taxonomy" id="131215"/>
    <lineage>
        <taxon>Eukaryota</taxon>
        <taxon>Metazoa</taxon>
        <taxon>Ecdysozoa</taxon>
        <taxon>Arthropoda</taxon>
        <taxon>Hexapoda</taxon>
        <taxon>Insecta</taxon>
        <taxon>Pterygota</taxon>
        <taxon>Neoptera</taxon>
        <taxon>Endopterygota</taxon>
        <taxon>Hymenoptera</taxon>
        <taxon>Apocrita</taxon>
        <taxon>Proctotrupomorpha</taxon>
        <taxon>Chalcidoidea</taxon>
        <taxon>Aphelinidae</taxon>
        <taxon>Aphelininae</taxon>
        <taxon>Eretmocerus</taxon>
    </lineage>
</organism>
<evidence type="ECO:0000313" key="1">
    <source>
        <dbReference type="EMBL" id="KAJ8668668.1"/>
    </source>
</evidence>
<dbReference type="EMBL" id="CM056744">
    <property type="protein sequence ID" value="KAJ8668668.1"/>
    <property type="molecule type" value="Genomic_DNA"/>
</dbReference>
<keyword evidence="2" id="KW-1185">Reference proteome</keyword>
<sequence length="333" mass="38221">MRSWDDDDTLLPQKSCSFNSGLSERQWKRKSLPIQLYYLGEERVLVIWDITFDDLTHKKILNVNMTACTTRSLHVNSLFNTYVIVHEKNYEVITSDPVQCSMTLKMCRLVYDQKGIPLRSIPFPAKIQRGILDFVSSKSVPEGFIFRQDISTVMKYVNSTGGTIELNTNFKGIPEISSIASSAEYNMYTICRVFLKNATHVDEYQESITRCDQFNVGDNRPKFHVNFEHFKPIKVQAVHNLKEGGFLLATLACDSYFNPLCKDYTVTRQRPGEAVVELDKKSIDLRCSGSLKNVVADSLTDSDRICFFFSCVHEIYDSRIRIKSVINSYEICE</sequence>
<protein>
    <submittedName>
        <fullName evidence="1">Uncharacterized protein</fullName>
    </submittedName>
</protein>
<proteinExistence type="predicted"/>
<reference evidence="1" key="1">
    <citation type="submission" date="2023-04" db="EMBL/GenBank/DDBJ databases">
        <title>A chromosome-level genome assembly of the parasitoid wasp Eretmocerus hayati.</title>
        <authorList>
            <person name="Zhong Y."/>
            <person name="Liu S."/>
            <person name="Liu Y."/>
        </authorList>
    </citation>
    <scope>NUCLEOTIDE SEQUENCE</scope>
    <source>
        <strain evidence="1">ZJU_SS_LIU_2023</strain>
    </source>
</reference>
<evidence type="ECO:0000313" key="2">
    <source>
        <dbReference type="Proteomes" id="UP001239111"/>
    </source>
</evidence>
<dbReference type="Proteomes" id="UP001239111">
    <property type="component" value="Chromosome 4"/>
</dbReference>